<dbReference type="PANTHER" id="PTHR35526">
    <property type="entry name" value="ANTI-SIGMA-F FACTOR RSBW-RELATED"/>
    <property type="match status" value="1"/>
</dbReference>
<dbReference type="SUPFAM" id="SSF55874">
    <property type="entry name" value="ATPase domain of HSP90 chaperone/DNA topoisomerase II/histidine kinase"/>
    <property type="match status" value="1"/>
</dbReference>
<dbReference type="Gene3D" id="3.30.565.10">
    <property type="entry name" value="Histidine kinase-like ATPase, C-terminal domain"/>
    <property type="match status" value="1"/>
</dbReference>
<evidence type="ECO:0000259" key="2">
    <source>
        <dbReference type="Pfam" id="PF13581"/>
    </source>
</evidence>
<name>A0A101U5X3_9ACTN</name>
<proteinExistence type="predicted"/>
<dbReference type="InterPro" id="IPR036890">
    <property type="entry name" value="HATPase_C_sf"/>
</dbReference>
<protein>
    <recommendedName>
        <fullName evidence="2">Histidine kinase/HSP90-like ATPase domain-containing protein</fullName>
    </recommendedName>
</protein>
<dbReference type="AlphaFoldDB" id="A0A101U5X3"/>
<feature type="domain" description="Histidine kinase/HSP90-like ATPase" evidence="2">
    <location>
        <begin position="38"/>
        <end position="141"/>
    </location>
</feature>
<evidence type="ECO:0000313" key="3">
    <source>
        <dbReference type="EMBL" id="KUO04796.1"/>
    </source>
</evidence>
<dbReference type="GO" id="GO:0004674">
    <property type="term" value="F:protein serine/threonine kinase activity"/>
    <property type="evidence" value="ECO:0007669"/>
    <property type="project" value="UniProtKB-KW"/>
</dbReference>
<comment type="caution">
    <text evidence="3">The sequence shown here is derived from an EMBL/GenBank/DDBJ whole genome shotgun (WGS) entry which is preliminary data.</text>
</comment>
<keyword evidence="4" id="KW-1185">Reference proteome</keyword>
<keyword evidence="1" id="KW-0808">Transferase</keyword>
<evidence type="ECO:0000256" key="1">
    <source>
        <dbReference type="ARBA" id="ARBA00022527"/>
    </source>
</evidence>
<dbReference type="Proteomes" id="UP000053429">
    <property type="component" value="Unassembled WGS sequence"/>
</dbReference>
<accession>A0A101U5X3</accession>
<evidence type="ECO:0000313" key="4">
    <source>
        <dbReference type="Proteomes" id="UP000053429"/>
    </source>
</evidence>
<organism evidence="3 4">
    <name type="scientific">Streptomyces caeruleatus</name>
    <dbReference type="NCBI Taxonomy" id="661399"/>
    <lineage>
        <taxon>Bacteria</taxon>
        <taxon>Bacillati</taxon>
        <taxon>Actinomycetota</taxon>
        <taxon>Actinomycetes</taxon>
        <taxon>Kitasatosporales</taxon>
        <taxon>Streptomycetaceae</taxon>
        <taxon>Streptomyces</taxon>
    </lineage>
</organism>
<dbReference type="CDD" id="cd16936">
    <property type="entry name" value="HATPase_RsbW-like"/>
    <property type="match status" value="1"/>
</dbReference>
<dbReference type="PANTHER" id="PTHR35526:SF3">
    <property type="entry name" value="ANTI-SIGMA-F FACTOR RSBW"/>
    <property type="match status" value="1"/>
</dbReference>
<dbReference type="Pfam" id="PF13581">
    <property type="entry name" value="HATPase_c_2"/>
    <property type="match status" value="1"/>
</dbReference>
<dbReference type="EMBL" id="LMWY01000010">
    <property type="protein sequence ID" value="KUO04796.1"/>
    <property type="molecule type" value="Genomic_DNA"/>
</dbReference>
<dbReference type="InterPro" id="IPR003594">
    <property type="entry name" value="HATPase_dom"/>
</dbReference>
<sequence length="171" mass="18225">MDAMTTVMNRQYLEGLLAFGDGTERATIQIECEAGVVGIARRFAREQLAVWGFAEGSGLNDRVVFTVSELVTNAVLHARTRPPSESELIDLTLAFDLDQAIAVLVADNSHKMPLIGVQPSAEATDGRGLLLVDALADGWTVAPRQNPGPGQGKKVCAFFRCLTTAGLPQSA</sequence>
<keyword evidence="1" id="KW-0418">Kinase</keyword>
<reference evidence="3 4" key="1">
    <citation type="submission" date="2015-10" db="EMBL/GenBank/DDBJ databases">
        <title>Draft genome sequence of Streptomyces caeruleatus NRRL B-24802, type strain for the species Streptomyces caeruleatus.</title>
        <authorList>
            <person name="Ruckert C."/>
            <person name="Winkler A."/>
            <person name="Kalinowski J."/>
            <person name="Kampfer P."/>
            <person name="Glaeser S."/>
        </authorList>
    </citation>
    <scope>NUCLEOTIDE SEQUENCE [LARGE SCALE GENOMIC DNA]</scope>
    <source>
        <strain evidence="3 4">NRRL B-24802</strain>
    </source>
</reference>
<keyword evidence="1" id="KW-0723">Serine/threonine-protein kinase</keyword>
<gene>
    <name evidence="3" type="ORF">AQJ67_09815</name>
</gene>
<dbReference type="InterPro" id="IPR050267">
    <property type="entry name" value="Anti-sigma-factor_SerPK"/>
</dbReference>
<dbReference type="STRING" id="661399.AQJ67_09815"/>